<dbReference type="InterPro" id="IPR050417">
    <property type="entry name" value="Sugar_Epim/Isomerase"/>
</dbReference>
<reference evidence="4" key="2">
    <citation type="submission" date="2023-01" db="EMBL/GenBank/DDBJ databases">
        <authorList>
            <person name="Sun Q."/>
            <person name="Evtushenko L."/>
        </authorList>
    </citation>
    <scope>NUCLEOTIDE SEQUENCE</scope>
    <source>
        <strain evidence="4">VKM Ac-1958</strain>
    </source>
</reference>
<accession>A0A9W6M7Y5</accession>
<evidence type="ECO:0000259" key="3">
    <source>
        <dbReference type="Pfam" id="PF01261"/>
    </source>
</evidence>
<dbReference type="Proteomes" id="UP001142325">
    <property type="component" value="Unassembled WGS sequence"/>
</dbReference>
<dbReference type="SUPFAM" id="SSF51658">
    <property type="entry name" value="Xylose isomerase-like"/>
    <property type="match status" value="1"/>
</dbReference>
<gene>
    <name evidence="4" type="ORF">GCM10017596_06520</name>
</gene>
<dbReference type="RefSeq" id="WP_204938612.1">
    <property type="nucleotide sequence ID" value="NZ_BAAAUM010000001.1"/>
</dbReference>
<evidence type="ECO:0000313" key="4">
    <source>
        <dbReference type="EMBL" id="GLK00937.1"/>
    </source>
</evidence>
<keyword evidence="2" id="KW-0119">Carbohydrate metabolism</keyword>
<keyword evidence="5" id="KW-1185">Reference proteome</keyword>
<proteinExistence type="predicted"/>
<name>A0A9W6M7Y5_9MICO</name>
<evidence type="ECO:0000256" key="1">
    <source>
        <dbReference type="ARBA" id="ARBA00023235"/>
    </source>
</evidence>
<protein>
    <submittedName>
        <fullName evidence="4">Epimerase</fullName>
    </submittedName>
</protein>
<dbReference type="PANTHER" id="PTHR43489">
    <property type="entry name" value="ISOMERASE"/>
    <property type="match status" value="1"/>
</dbReference>
<dbReference type="InterPro" id="IPR013022">
    <property type="entry name" value="Xyl_isomerase-like_TIM-brl"/>
</dbReference>
<dbReference type="Pfam" id="PF01261">
    <property type="entry name" value="AP_endonuc_2"/>
    <property type="match status" value="1"/>
</dbReference>
<organism evidence="4 5">
    <name type="scientific">Microbacterium keratanolyticum</name>
    <dbReference type="NCBI Taxonomy" id="67574"/>
    <lineage>
        <taxon>Bacteria</taxon>
        <taxon>Bacillati</taxon>
        <taxon>Actinomycetota</taxon>
        <taxon>Actinomycetes</taxon>
        <taxon>Micrococcales</taxon>
        <taxon>Microbacteriaceae</taxon>
        <taxon>Microbacterium</taxon>
    </lineage>
</organism>
<keyword evidence="1" id="KW-0413">Isomerase</keyword>
<evidence type="ECO:0000256" key="2">
    <source>
        <dbReference type="ARBA" id="ARBA00023277"/>
    </source>
</evidence>
<reference evidence="4" key="1">
    <citation type="journal article" date="2014" name="Int. J. Syst. Evol. Microbiol.">
        <title>Complete genome sequence of Corynebacterium casei LMG S-19264T (=DSM 44701T), isolated from a smear-ripened cheese.</title>
        <authorList>
            <consortium name="US DOE Joint Genome Institute (JGI-PGF)"/>
            <person name="Walter F."/>
            <person name="Albersmeier A."/>
            <person name="Kalinowski J."/>
            <person name="Ruckert C."/>
        </authorList>
    </citation>
    <scope>NUCLEOTIDE SEQUENCE</scope>
    <source>
        <strain evidence="4">VKM Ac-1958</strain>
    </source>
</reference>
<evidence type="ECO:0000313" key="5">
    <source>
        <dbReference type="Proteomes" id="UP001142325"/>
    </source>
</evidence>
<dbReference type="InterPro" id="IPR036237">
    <property type="entry name" value="Xyl_isomerase-like_sf"/>
</dbReference>
<comment type="caution">
    <text evidence="4">The sequence shown here is derived from an EMBL/GenBank/DDBJ whole genome shotgun (WGS) entry which is preliminary data.</text>
</comment>
<dbReference type="GO" id="GO:0016853">
    <property type="term" value="F:isomerase activity"/>
    <property type="evidence" value="ECO:0007669"/>
    <property type="project" value="UniProtKB-KW"/>
</dbReference>
<feature type="domain" description="Xylose isomerase-like TIM barrel" evidence="3">
    <location>
        <begin position="23"/>
        <end position="243"/>
    </location>
</feature>
<dbReference type="Gene3D" id="3.20.20.150">
    <property type="entry name" value="Divalent-metal-dependent TIM barrel enzymes"/>
    <property type="match status" value="1"/>
</dbReference>
<dbReference type="EMBL" id="BSET01000001">
    <property type="protein sequence ID" value="GLK00937.1"/>
    <property type="molecule type" value="Genomic_DNA"/>
</dbReference>
<dbReference type="AlphaFoldDB" id="A0A9W6M7Y5"/>
<sequence length="285" mass="30688">MKFGAHSQMFAHEIAEDPRGVLRTVRELGMDAIEINVGDPATFPVGEVVAGVAETELDVVLGVALPAHRNTVSSDATERADGLAHLQRCIDIAHEIGARKICGGLHSANGVFVGRPRTVQEWQWSIDALRHAAVSAEAADVLLTVEPVSRYSGYFLNTAADALALVEEVNSTHVLVQLDTWHMNIEESDTPSAIRSVGSKLGHFHGVESNRGIPGTGQVPWKGVFDALADVGYDDLIVYEHFPVGLPQMAVRTHTWRNIASSEDVCIDGTRRLTTILEASKAASA</sequence>
<dbReference type="PANTHER" id="PTHR43489:SF7">
    <property type="entry name" value="3-DEHYDRO-D-GULOSIDE 4-EPIMERASE-RELATED"/>
    <property type="match status" value="1"/>
</dbReference>